<dbReference type="Proteomes" id="UP000091820">
    <property type="component" value="Unassembled WGS sequence"/>
</dbReference>
<dbReference type="EnsemblMetazoa" id="GBRI022372-RA">
    <property type="protein sequence ID" value="GBRI022372-PA"/>
    <property type="gene ID" value="GBRI022372"/>
</dbReference>
<reference evidence="3" key="1">
    <citation type="submission" date="2014-03" db="EMBL/GenBank/DDBJ databases">
        <authorList>
            <person name="Aksoy S."/>
            <person name="Warren W."/>
            <person name="Wilson R.K."/>
        </authorList>
    </citation>
    <scope>NUCLEOTIDE SEQUENCE [LARGE SCALE GENOMIC DNA]</scope>
    <source>
        <strain evidence="3">IAEA</strain>
    </source>
</reference>
<evidence type="ECO:0000313" key="3">
    <source>
        <dbReference type="Proteomes" id="UP000091820"/>
    </source>
</evidence>
<dbReference type="Pfam" id="PF03732">
    <property type="entry name" value="Retrotrans_gag"/>
    <property type="match status" value="1"/>
</dbReference>
<keyword evidence="3" id="KW-1185">Reference proteome</keyword>
<dbReference type="InterPro" id="IPR005162">
    <property type="entry name" value="Retrotrans_gag_dom"/>
</dbReference>
<sequence>MSNDNELVTNSDGEDRANLIGEQQLAGATAMDTTQQLMALLRQQSEAVASCMYEIGNMRMERCRAASTSTPNNATTAYVEKYQQNRNDQLNLQQQQLEIRADYDENDRGRNVDLCKWHVKFDGMDKSISDESFIFRIEKLRVLSQVSYDELFAQFHCLVSGKAKRWYWKTLEERENDLSFDYFALKKEFVDQYKATKSDYELIHEIMNRKQQPAESFEDYNVDIHNLRFKMKNKMPESELIKIIKSNVKPRLSL</sequence>
<feature type="domain" description="Retrotransposon gag" evidence="1">
    <location>
        <begin position="155"/>
        <end position="242"/>
    </location>
</feature>
<evidence type="ECO:0000313" key="2">
    <source>
        <dbReference type="EnsemblMetazoa" id="GBRI022372-PA"/>
    </source>
</evidence>
<dbReference type="STRING" id="37001.A0A1A9WJV5"/>
<dbReference type="AlphaFoldDB" id="A0A1A9WJV5"/>
<accession>A0A1A9WJV5</accession>
<name>A0A1A9WJV5_9MUSC</name>
<reference evidence="2" key="2">
    <citation type="submission" date="2020-05" db="UniProtKB">
        <authorList>
            <consortium name="EnsemblMetazoa"/>
        </authorList>
    </citation>
    <scope>IDENTIFICATION</scope>
    <source>
        <strain evidence="2">IAEA</strain>
    </source>
</reference>
<proteinExistence type="predicted"/>
<organism evidence="2 3">
    <name type="scientific">Glossina brevipalpis</name>
    <dbReference type="NCBI Taxonomy" id="37001"/>
    <lineage>
        <taxon>Eukaryota</taxon>
        <taxon>Metazoa</taxon>
        <taxon>Ecdysozoa</taxon>
        <taxon>Arthropoda</taxon>
        <taxon>Hexapoda</taxon>
        <taxon>Insecta</taxon>
        <taxon>Pterygota</taxon>
        <taxon>Neoptera</taxon>
        <taxon>Endopterygota</taxon>
        <taxon>Diptera</taxon>
        <taxon>Brachycera</taxon>
        <taxon>Muscomorpha</taxon>
        <taxon>Hippoboscoidea</taxon>
        <taxon>Glossinidae</taxon>
        <taxon>Glossina</taxon>
    </lineage>
</organism>
<protein>
    <submittedName>
        <fullName evidence="2">Retrotrans_gag domain-containing protein</fullName>
    </submittedName>
</protein>
<evidence type="ECO:0000259" key="1">
    <source>
        <dbReference type="Pfam" id="PF03732"/>
    </source>
</evidence>
<dbReference type="VEuPathDB" id="VectorBase:GBRI022372"/>